<dbReference type="Proteomes" id="UP000813215">
    <property type="component" value="Unassembled WGS sequence"/>
</dbReference>
<comment type="caution">
    <text evidence="1">The sequence shown here is derived from an EMBL/GenBank/DDBJ whole genome shotgun (WGS) entry which is preliminary data.</text>
</comment>
<organism evidence="1 2">
    <name type="scientific">Pelatocladus maniniholoensis HA4357-MV3</name>
    <dbReference type="NCBI Taxonomy" id="1117104"/>
    <lineage>
        <taxon>Bacteria</taxon>
        <taxon>Bacillati</taxon>
        <taxon>Cyanobacteriota</taxon>
        <taxon>Cyanophyceae</taxon>
        <taxon>Nostocales</taxon>
        <taxon>Nostocaceae</taxon>
        <taxon>Pelatocladus</taxon>
    </lineage>
</organism>
<name>A0A9E3H578_9NOST</name>
<dbReference type="EMBL" id="JAHHHW010000044">
    <property type="protein sequence ID" value="MBW4431013.1"/>
    <property type="molecule type" value="Genomic_DNA"/>
</dbReference>
<gene>
    <name evidence="1" type="ORF">KME28_04565</name>
</gene>
<sequence length="111" mass="12918">MKYFFLSEGWTVGRVWASEGLWQITAWRRQPDIQRMNICLLEQGEVMWLYRVEDAIITVEVKPAILPQIDRSTQVIGQVILRRLMSAEQVIERLETASARCQLQNIASIVQ</sequence>
<accession>A0A9E3H578</accession>
<dbReference type="AlphaFoldDB" id="A0A9E3H578"/>
<evidence type="ECO:0000313" key="1">
    <source>
        <dbReference type="EMBL" id="MBW4431013.1"/>
    </source>
</evidence>
<evidence type="ECO:0000313" key="2">
    <source>
        <dbReference type="Proteomes" id="UP000813215"/>
    </source>
</evidence>
<proteinExistence type="predicted"/>
<reference evidence="1" key="2">
    <citation type="journal article" date="2022" name="Microbiol. Resour. Announc.">
        <title>Metagenome Sequencing to Explore Phylogenomics of Terrestrial Cyanobacteria.</title>
        <authorList>
            <person name="Ward R.D."/>
            <person name="Stajich J.E."/>
            <person name="Johansen J.R."/>
            <person name="Huntemann M."/>
            <person name="Clum A."/>
            <person name="Foster B."/>
            <person name="Foster B."/>
            <person name="Roux S."/>
            <person name="Palaniappan K."/>
            <person name="Varghese N."/>
            <person name="Mukherjee S."/>
            <person name="Reddy T.B.K."/>
            <person name="Daum C."/>
            <person name="Copeland A."/>
            <person name="Chen I.A."/>
            <person name="Ivanova N.N."/>
            <person name="Kyrpides N.C."/>
            <person name="Shapiro N."/>
            <person name="Eloe-Fadrosh E.A."/>
            <person name="Pietrasiak N."/>
        </authorList>
    </citation>
    <scope>NUCLEOTIDE SEQUENCE</scope>
    <source>
        <strain evidence="1">HA4357-MV3</strain>
    </source>
</reference>
<reference evidence="1" key="1">
    <citation type="submission" date="2021-05" db="EMBL/GenBank/DDBJ databases">
        <authorList>
            <person name="Pietrasiak N."/>
            <person name="Ward R."/>
            <person name="Stajich J.E."/>
            <person name="Kurbessoian T."/>
        </authorList>
    </citation>
    <scope>NUCLEOTIDE SEQUENCE</scope>
    <source>
        <strain evidence="1">HA4357-MV3</strain>
    </source>
</reference>
<protein>
    <submittedName>
        <fullName evidence="1">Uncharacterized protein</fullName>
    </submittedName>
</protein>